<dbReference type="EMBL" id="BSOS01000106">
    <property type="protein sequence ID" value="GLR69064.1"/>
    <property type="molecule type" value="Genomic_DNA"/>
</dbReference>
<proteinExistence type="predicted"/>
<gene>
    <name evidence="1" type="ORF">GCM10010909_37470</name>
</gene>
<evidence type="ECO:0000313" key="1">
    <source>
        <dbReference type="EMBL" id="GLR69064.1"/>
    </source>
</evidence>
<comment type="caution">
    <text evidence="1">The sequence shown here is derived from an EMBL/GenBank/DDBJ whole genome shotgun (WGS) entry which is preliminary data.</text>
</comment>
<reference evidence="2" key="1">
    <citation type="journal article" date="2019" name="Int. J. Syst. Evol. Microbiol.">
        <title>The Global Catalogue of Microorganisms (GCM) 10K type strain sequencing project: providing services to taxonomists for standard genome sequencing and annotation.</title>
        <authorList>
            <consortium name="The Broad Institute Genomics Platform"/>
            <consortium name="The Broad Institute Genome Sequencing Center for Infectious Disease"/>
            <person name="Wu L."/>
            <person name="Ma J."/>
        </authorList>
    </citation>
    <scope>NUCLEOTIDE SEQUENCE [LARGE SCALE GENOMIC DNA]</scope>
    <source>
        <strain evidence="2">NBRC 112502</strain>
    </source>
</reference>
<name>A0ABQ6AA52_9PROT</name>
<protein>
    <submittedName>
        <fullName evidence="1">Uncharacterized protein</fullName>
    </submittedName>
</protein>
<keyword evidence="2" id="KW-1185">Reference proteome</keyword>
<dbReference type="Proteomes" id="UP001156641">
    <property type="component" value="Unassembled WGS sequence"/>
</dbReference>
<sequence>MFQCSPHWVRPNPLISKTVPDDVKWGLANIPFYNKWYRFLLLWTTSDGLLPQMRKDPNLHEKGSLDGENQRIREWLIGNMREQLEGNEELLAKVTLAFPPYGNRMLRDMVCISASVRIWRVWK</sequence>
<accession>A0ABQ6AA52</accession>
<evidence type="ECO:0000313" key="2">
    <source>
        <dbReference type="Proteomes" id="UP001156641"/>
    </source>
</evidence>
<organism evidence="1 2">
    <name type="scientific">Acidocella aquatica</name>
    <dbReference type="NCBI Taxonomy" id="1922313"/>
    <lineage>
        <taxon>Bacteria</taxon>
        <taxon>Pseudomonadati</taxon>
        <taxon>Pseudomonadota</taxon>
        <taxon>Alphaproteobacteria</taxon>
        <taxon>Acetobacterales</taxon>
        <taxon>Acidocellaceae</taxon>
        <taxon>Acidocella</taxon>
    </lineage>
</organism>